<organism evidence="1 2">
    <name type="scientific">Galemys pyrenaicus</name>
    <name type="common">Iberian desman</name>
    <name type="synonym">Pyrenean desman</name>
    <dbReference type="NCBI Taxonomy" id="202257"/>
    <lineage>
        <taxon>Eukaryota</taxon>
        <taxon>Metazoa</taxon>
        <taxon>Chordata</taxon>
        <taxon>Craniata</taxon>
        <taxon>Vertebrata</taxon>
        <taxon>Euteleostomi</taxon>
        <taxon>Mammalia</taxon>
        <taxon>Eutheria</taxon>
        <taxon>Laurasiatheria</taxon>
        <taxon>Eulipotyphla</taxon>
        <taxon>Talpidae</taxon>
        <taxon>Galemys</taxon>
    </lineage>
</organism>
<evidence type="ECO:0000313" key="2">
    <source>
        <dbReference type="Proteomes" id="UP000700334"/>
    </source>
</evidence>
<reference evidence="1" key="1">
    <citation type="journal article" date="2021" name="Evol. Appl.">
        <title>The genome of the Pyrenean desman and the effects of bottlenecks and inbreeding on the genomic landscape of an endangered species.</title>
        <authorList>
            <person name="Escoda L."/>
            <person name="Castresana J."/>
        </authorList>
    </citation>
    <scope>NUCLEOTIDE SEQUENCE</scope>
    <source>
        <strain evidence="1">IBE-C5619</strain>
    </source>
</reference>
<comment type="caution">
    <text evidence="1">The sequence shown here is derived from an EMBL/GenBank/DDBJ whole genome shotgun (WGS) entry which is preliminary data.</text>
</comment>
<dbReference type="Proteomes" id="UP000700334">
    <property type="component" value="Unassembled WGS sequence"/>
</dbReference>
<feature type="non-terminal residue" evidence="1">
    <location>
        <position position="1"/>
    </location>
</feature>
<gene>
    <name evidence="1" type="ORF">J0S82_000109</name>
</gene>
<dbReference type="EMBL" id="JAGFMF010011632">
    <property type="protein sequence ID" value="KAG8518449.1"/>
    <property type="molecule type" value="Genomic_DNA"/>
</dbReference>
<protein>
    <submittedName>
        <fullName evidence="1">Peroxisomal membrane protein PEX13</fullName>
    </submittedName>
</protein>
<feature type="non-terminal residue" evidence="1">
    <location>
        <position position="206"/>
    </location>
</feature>
<dbReference type="AlphaFoldDB" id="A0A8J6AYT3"/>
<keyword evidence="2" id="KW-1185">Reference proteome</keyword>
<evidence type="ECO:0000313" key="1">
    <source>
        <dbReference type="EMBL" id="KAG8518449.1"/>
    </source>
</evidence>
<proteinExistence type="predicted"/>
<accession>A0A8J6AYT3</accession>
<sequence length="206" mass="23197">DQDPVPLFNDFVDLGPTLLTRPEQPTLPECPQVFFQAGYDAYRNSFYGSYKPYSYGYNGLGYNHIHVDDLLPTIFVQKLKKAAESDKWLKGISLRRDYEEEDLLVESDGIVACLGAEDTVTKLSKILANILVLCCLLISLVVHTSSGNCCRSTIPTGQELKESQLLILWKNRKLSLNIFLLKWIKASDVPNSTGKMEINKISNIIH</sequence>
<name>A0A8J6AYT3_GALPY</name>